<evidence type="ECO:0000256" key="10">
    <source>
        <dbReference type="SAM" id="SignalP"/>
    </source>
</evidence>
<dbReference type="Proteomes" id="UP000437862">
    <property type="component" value="Chromosome"/>
</dbReference>
<dbReference type="PANTHER" id="PTHR30329:SF21">
    <property type="entry name" value="LIPOPROTEIN YIAD-RELATED"/>
    <property type="match status" value="1"/>
</dbReference>
<dbReference type="CDD" id="cd07185">
    <property type="entry name" value="OmpA_C-like"/>
    <property type="match status" value="1"/>
</dbReference>
<dbReference type="Proteomes" id="UP000315112">
    <property type="component" value="Unassembled WGS sequence"/>
</dbReference>
<evidence type="ECO:0000313" key="12">
    <source>
        <dbReference type="EMBL" id="QGZ41934.1"/>
    </source>
</evidence>
<dbReference type="PROSITE" id="PS51257">
    <property type="entry name" value="PROKAR_LIPOPROTEIN"/>
    <property type="match status" value="1"/>
</dbReference>
<keyword evidence="2 8" id="KW-0732">Signal</keyword>
<reference evidence="13" key="2">
    <citation type="submission" date="2019-07" db="EMBL/GenBank/DDBJ databases">
        <authorList>
            <person name="Whitman W."/>
            <person name="Huntemann M."/>
            <person name="Clum A."/>
            <person name="Pillay M."/>
            <person name="Palaniappan K."/>
            <person name="Varghese N."/>
            <person name="Mikhailova N."/>
            <person name="Stamatis D."/>
            <person name="Reddy T."/>
            <person name="Daum C."/>
            <person name="Shapiro N."/>
            <person name="Ivanova N."/>
            <person name="Kyrpides N."/>
            <person name="Woyke T."/>
        </authorList>
    </citation>
    <scope>NUCLEOTIDE SEQUENCE</scope>
    <source>
        <strain evidence="13">CGMCC 1.10685</strain>
    </source>
</reference>
<keyword evidence="4 8" id="KW-0564">Palmitate</keyword>
<keyword evidence="6 8" id="KW-0449">Lipoprotein</keyword>
<accession>A0A562PIT1</accession>
<evidence type="ECO:0000313" key="15">
    <source>
        <dbReference type="Proteomes" id="UP000437862"/>
    </source>
</evidence>
<dbReference type="GO" id="GO:0051301">
    <property type="term" value="P:cell division"/>
    <property type="evidence" value="ECO:0007669"/>
    <property type="project" value="UniProtKB-UniRule"/>
</dbReference>
<dbReference type="NCBIfam" id="TIGR02802">
    <property type="entry name" value="Pal_lipo"/>
    <property type="match status" value="1"/>
</dbReference>
<dbReference type="InterPro" id="IPR014169">
    <property type="entry name" value="Pal_lipo_C"/>
</dbReference>
<feature type="signal peptide" evidence="10">
    <location>
        <begin position="1"/>
        <end position="26"/>
    </location>
</feature>
<reference evidence="13 14" key="1">
    <citation type="journal article" date="2015" name="Stand. Genomic Sci.">
        <title>Genomic Encyclopedia of Bacterial and Archaeal Type Strains, Phase III: the genomes of soil and plant-associated and newly described type strains.</title>
        <authorList>
            <person name="Whitman W.B."/>
            <person name="Woyke T."/>
            <person name="Klenk H.P."/>
            <person name="Zhou Y."/>
            <person name="Lilburn T.G."/>
            <person name="Beck B.J."/>
            <person name="De Vos P."/>
            <person name="Vandamme P."/>
            <person name="Eisen J.A."/>
            <person name="Garrity G."/>
            <person name="Hugenholtz P."/>
            <person name="Kyrpides N.C."/>
        </authorList>
    </citation>
    <scope>NUCLEOTIDE SEQUENCE [LARGE SCALE GENOMIC DNA]</scope>
    <source>
        <strain evidence="13 14">CGMCC 1.10685</strain>
    </source>
</reference>
<dbReference type="GO" id="GO:0009279">
    <property type="term" value="C:cell outer membrane"/>
    <property type="evidence" value="ECO:0007669"/>
    <property type="project" value="UniProtKB-SubCell"/>
</dbReference>
<comment type="subcellular location">
    <subcellularLocation>
        <location evidence="8">Cell outer membrane</location>
        <topology evidence="8">Lipid-anchor</topology>
    </subcellularLocation>
</comment>
<evidence type="ECO:0000256" key="2">
    <source>
        <dbReference type="ARBA" id="ARBA00022729"/>
    </source>
</evidence>
<dbReference type="PROSITE" id="PS51123">
    <property type="entry name" value="OMPA_2"/>
    <property type="match status" value="1"/>
</dbReference>
<comment type="function">
    <text evidence="8">Part of the Tol-Pal system, which plays a role in outer membrane invagination during cell division and is important for maintaining outer membrane integrity.</text>
</comment>
<dbReference type="InterPro" id="IPR050330">
    <property type="entry name" value="Bact_OuterMem_StrucFunc"/>
</dbReference>
<organism evidence="13 14">
    <name type="scientific">Pseudoduganella flava</name>
    <dbReference type="NCBI Taxonomy" id="871742"/>
    <lineage>
        <taxon>Bacteria</taxon>
        <taxon>Pseudomonadati</taxon>
        <taxon>Pseudomonadota</taxon>
        <taxon>Betaproteobacteria</taxon>
        <taxon>Burkholderiales</taxon>
        <taxon>Oxalobacteraceae</taxon>
        <taxon>Telluria group</taxon>
        <taxon>Pseudoduganella</taxon>
    </lineage>
</organism>
<dbReference type="InterPro" id="IPR039001">
    <property type="entry name" value="Pal"/>
</dbReference>
<dbReference type="InterPro" id="IPR006690">
    <property type="entry name" value="OMPA-like_CS"/>
</dbReference>
<proteinExistence type="inferred from homology"/>
<evidence type="ECO:0000313" key="13">
    <source>
        <dbReference type="EMBL" id="TWI44344.1"/>
    </source>
</evidence>
<dbReference type="Gene3D" id="3.30.1330.60">
    <property type="entry name" value="OmpA-like domain"/>
    <property type="match status" value="1"/>
</dbReference>
<feature type="domain" description="OmpA-like" evidence="11">
    <location>
        <begin position="61"/>
        <end position="175"/>
    </location>
</feature>
<gene>
    <name evidence="8 12" type="primary">pal</name>
    <name evidence="12" type="ORF">GO485_24690</name>
    <name evidence="13" type="ORF">IP92_04291</name>
</gene>
<dbReference type="PROSITE" id="PS01068">
    <property type="entry name" value="OMPA_1"/>
    <property type="match status" value="1"/>
</dbReference>
<reference evidence="12 15" key="3">
    <citation type="submission" date="2019-12" db="EMBL/GenBank/DDBJ databases">
        <title>Draft Genome Sequences of Six Type Strains of the Genus Massilia.</title>
        <authorList>
            <person name="Miess H."/>
            <person name="Frediansyah A."/>
            <person name="Goeker M."/>
            <person name="Gross H."/>
        </authorList>
    </citation>
    <scope>NUCLEOTIDE SEQUENCE [LARGE SCALE GENOMIC DNA]</scope>
    <source>
        <strain evidence="12 15">DSM 26639</strain>
    </source>
</reference>
<dbReference type="HAMAP" id="MF_02204">
    <property type="entry name" value="Pal"/>
    <property type="match status" value="1"/>
</dbReference>
<dbReference type="SUPFAM" id="SSF103088">
    <property type="entry name" value="OmpA-like"/>
    <property type="match status" value="1"/>
</dbReference>
<sequence>MRNVKSIAFLITSAALLSACSSPVKLSEPAPVVESKPAEAPPQADTRTVAPVETKSIDPLDDPQGVLANRSVYFDFDSYVVREDGKPVVQNHSGYLTKNTNRNILVQGNTDERGGAEYNLALGQKRAEAVKKAMVALGVSEGQIEAVSLGKEKPKAEGHNEEAWAQNRRADIVYK</sequence>
<evidence type="ECO:0000256" key="6">
    <source>
        <dbReference type="ARBA" id="ARBA00023288"/>
    </source>
</evidence>
<keyword evidence="5 8" id="KW-0998">Cell outer membrane</keyword>
<keyword evidence="15" id="KW-1185">Reference proteome</keyword>
<comment type="similarity">
    <text evidence="8">Belongs to the Pal lipoprotein family.</text>
</comment>
<dbReference type="AlphaFoldDB" id="A0A562PIT1"/>
<keyword evidence="7 8" id="KW-0131">Cell cycle</keyword>
<protein>
    <recommendedName>
        <fullName evidence="8">Peptidoglycan-associated lipoprotein</fullName>
        <shortName evidence="8">PAL</shortName>
    </recommendedName>
</protein>
<dbReference type="PANTHER" id="PTHR30329">
    <property type="entry name" value="STATOR ELEMENT OF FLAGELLAR MOTOR COMPLEX"/>
    <property type="match status" value="1"/>
</dbReference>
<evidence type="ECO:0000256" key="8">
    <source>
        <dbReference type="HAMAP-Rule" id="MF_02204"/>
    </source>
</evidence>
<dbReference type="EMBL" id="VLKW01000009">
    <property type="protein sequence ID" value="TWI44344.1"/>
    <property type="molecule type" value="Genomic_DNA"/>
</dbReference>
<dbReference type="OrthoDB" id="9809164at2"/>
<dbReference type="Pfam" id="PF00691">
    <property type="entry name" value="OmpA"/>
    <property type="match status" value="1"/>
</dbReference>
<dbReference type="RefSeq" id="WP_145878934.1">
    <property type="nucleotide sequence ID" value="NZ_CP046904.1"/>
</dbReference>
<dbReference type="InterPro" id="IPR006665">
    <property type="entry name" value="OmpA-like"/>
</dbReference>
<evidence type="ECO:0000259" key="11">
    <source>
        <dbReference type="PROSITE" id="PS51123"/>
    </source>
</evidence>
<evidence type="ECO:0000313" key="14">
    <source>
        <dbReference type="Proteomes" id="UP000315112"/>
    </source>
</evidence>
<name>A0A562PIT1_9BURK</name>
<evidence type="ECO:0000256" key="7">
    <source>
        <dbReference type="ARBA" id="ARBA00023306"/>
    </source>
</evidence>
<evidence type="ECO:0000256" key="4">
    <source>
        <dbReference type="ARBA" id="ARBA00023139"/>
    </source>
</evidence>
<dbReference type="InterPro" id="IPR036737">
    <property type="entry name" value="OmpA-like_sf"/>
</dbReference>
<feature type="chain" id="PRO_5044617756" description="Peptidoglycan-associated lipoprotein" evidence="10">
    <location>
        <begin position="27"/>
        <end position="175"/>
    </location>
</feature>
<dbReference type="InterPro" id="IPR006664">
    <property type="entry name" value="OMP_bac"/>
</dbReference>
<evidence type="ECO:0000256" key="1">
    <source>
        <dbReference type="ARBA" id="ARBA00022618"/>
    </source>
</evidence>
<keyword evidence="3 8" id="KW-0472">Membrane</keyword>
<comment type="subunit">
    <text evidence="8">The Tol-Pal system is composed of five core proteins: the inner membrane proteins TolA, TolQ and TolR, the periplasmic protein TolB and the outer membrane protein Pal. They form a network linking the inner and outer membranes and the peptidoglycan layer.</text>
</comment>
<keyword evidence="1 8" id="KW-0132">Cell division</keyword>
<evidence type="ECO:0000256" key="5">
    <source>
        <dbReference type="ARBA" id="ARBA00023237"/>
    </source>
</evidence>
<feature type="region of interest" description="Disordered" evidence="9">
    <location>
        <begin position="28"/>
        <end position="48"/>
    </location>
</feature>
<evidence type="ECO:0000256" key="3">
    <source>
        <dbReference type="ARBA" id="ARBA00023136"/>
    </source>
</evidence>
<dbReference type="EMBL" id="CP046904">
    <property type="protein sequence ID" value="QGZ41934.1"/>
    <property type="molecule type" value="Genomic_DNA"/>
</dbReference>
<dbReference type="PRINTS" id="PR01021">
    <property type="entry name" value="OMPADOMAIN"/>
</dbReference>
<evidence type="ECO:0000256" key="9">
    <source>
        <dbReference type="SAM" id="MobiDB-lite"/>
    </source>
</evidence>